<dbReference type="PANTHER" id="PTHR11008:SF32">
    <property type="entry name" value="CIRCADIAN CLOCK-CONTROLLED PROTEIN DAYWAKE-RELATED"/>
    <property type="match status" value="1"/>
</dbReference>
<accession>A0A8S0Z7Y8</accession>
<dbReference type="InterPro" id="IPR038606">
    <property type="entry name" value="To_sf"/>
</dbReference>
<proteinExistence type="predicted"/>
<keyword evidence="3" id="KW-1185">Reference proteome</keyword>
<evidence type="ECO:0008006" key="4">
    <source>
        <dbReference type="Google" id="ProtNLM"/>
    </source>
</evidence>
<gene>
    <name evidence="2" type="ORF">APLA_LOCUS2982</name>
</gene>
<dbReference type="Proteomes" id="UP000494106">
    <property type="component" value="Unassembled WGS sequence"/>
</dbReference>
<feature type="signal peptide" evidence="1">
    <location>
        <begin position="1"/>
        <end position="17"/>
    </location>
</feature>
<dbReference type="Gene3D" id="3.15.10.30">
    <property type="entry name" value="Haemolymph juvenile hormone binding protein"/>
    <property type="match status" value="1"/>
</dbReference>
<name>A0A8S0Z7Y8_ARCPL</name>
<feature type="chain" id="PRO_5035730950" description="Circadian clock-controlled protein-like" evidence="1">
    <location>
        <begin position="18"/>
        <end position="240"/>
    </location>
</feature>
<dbReference type="GO" id="GO:0005615">
    <property type="term" value="C:extracellular space"/>
    <property type="evidence" value="ECO:0007669"/>
    <property type="project" value="TreeGrafter"/>
</dbReference>
<dbReference type="SMART" id="SM00700">
    <property type="entry name" value="JHBP"/>
    <property type="match status" value="1"/>
</dbReference>
<protein>
    <recommendedName>
        <fullName evidence="4">Circadian clock-controlled protein-like</fullName>
    </recommendedName>
</protein>
<dbReference type="InterPro" id="IPR010562">
    <property type="entry name" value="Haemolymph_juvenile_hormone-bd"/>
</dbReference>
<sequence length="240" mass="27009">MISVLLLLSCTIVIVLSTQPVVSLHLCKTDNDVCVTNAVKAAYPLILQPNENIGAKDMDPLYQEIIEGNLSALKFKFLNNTVLGFKTCEVQTAKFVDNNEDILRIDLLCPKFKLHGLYVIKGQLITIPIEGNGNYVLDTKKYSITVDLELKTITKHGKSYKSIKGFKTKAEALEKVTYDLRNLFNGRQDLAEVVLKFANEHWKEVANDVQYPVLTADIKKIVNNANAYLKTIPIDEYMVQ</sequence>
<comment type="caution">
    <text evidence="2">The sequence shown here is derived from an EMBL/GenBank/DDBJ whole genome shotgun (WGS) entry which is preliminary data.</text>
</comment>
<evidence type="ECO:0000256" key="1">
    <source>
        <dbReference type="SAM" id="SignalP"/>
    </source>
</evidence>
<dbReference type="Pfam" id="PF06585">
    <property type="entry name" value="JHBP"/>
    <property type="match status" value="1"/>
</dbReference>
<reference evidence="2 3" key="1">
    <citation type="submission" date="2020-04" db="EMBL/GenBank/DDBJ databases">
        <authorList>
            <person name="Wallbank WR R."/>
            <person name="Pardo Diaz C."/>
            <person name="Kozak K."/>
            <person name="Martin S."/>
            <person name="Jiggins C."/>
            <person name="Moest M."/>
            <person name="Warren A I."/>
            <person name="Byers J.R.P. K."/>
            <person name="Montejo-Kovacevich G."/>
            <person name="Yen C E."/>
        </authorList>
    </citation>
    <scope>NUCLEOTIDE SEQUENCE [LARGE SCALE GENOMIC DNA]</scope>
</reference>
<dbReference type="EMBL" id="CADEBC010000232">
    <property type="protein sequence ID" value="CAB3226652.1"/>
    <property type="molecule type" value="Genomic_DNA"/>
</dbReference>
<evidence type="ECO:0000313" key="2">
    <source>
        <dbReference type="EMBL" id="CAB3226652.1"/>
    </source>
</evidence>
<organism evidence="2 3">
    <name type="scientific">Arctia plantaginis</name>
    <name type="common">Wood tiger moth</name>
    <name type="synonym">Phalaena plantaginis</name>
    <dbReference type="NCBI Taxonomy" id="874455"/>
    <lineage>
        <taxon>Eukaryota</taxon>
        <taxon>Metazoa</taxon>
        <taxon>Ecdysozoa</taxon>
        <taxon>Arthropoda</taxon>
        <taxon>Hexapoda</taxon>
        <taxon>Insecta</taxon>
        <taxon>Pterygota</taxon>
        <taxon>Neoptera</taxon>
        <taxon>Endopterygota</taxon>
        <taxon>Lepidoptera</taxon>
        <taxon>Glossata</taxon>
        <taxon>Ditrysia</taxon>
        <taxon>Noctuoidea</taxon>
        <taxon>Erebidae</taxon>
        <taxon>Arctiinae</taxon>
        <taxon>Arctia</taxon>
    </lineage>
</organism>
<keyword evidence="1" id="KW-0732">Signal</keyword>
<dbReference type="AlphaFoldDB" id="A0A8S0Z7Y8"/>
<evidence type="ECO:0000313" key="3">
    <source>
        <dbReference type="Proteomes" id="UP000494106"/>
    </source>
</evidence>
<dbReference type="OrthoDB" id="6852572at2759"/>
<dbReference type="PANTHER" id="PTHR11008">
    <property type="entry name" value="PROTEIN TAKEOUT-LIKE PROTEIN"/>
    <property type="match status" value="1"/>
</dbReference>